<evidence type="ECO:0000313" key="2">
    <source>
        <dbReference type="Proteomes" id="UP001369815"/>
    </source>
</evidence>
<keyword evidence="2" id="KW-1185">Reference proteome</keyword>
<sequence>MPTRFARTGHLGTRTAPIGKRNKAKKRTALLSVATTIMLPAAEISIKHTIWMLRSAKRPDVYVTTKETKKHTAQTGAVRSRVSIFPYPKVWRIVGKKYWNV</sequence>
<dbReference type="EMBL" id="JBANMG010000003">
    <property type="protein sequence ID" value="KAK6956010.1"/>
    <property type="molecule type" value="Genomic_DNA"/>
</dbReference>
<reference evidence="1 2" key="1">
    <citation type="journal article" date="2024" name="Front Chem Biol">
        <title>Unveiling the potential of Daldinia eschscholtzii MFLUCC 19-0629 through bioactivity and bioinformatics studies for enhanced sustainable agriculture production.</title>
        <authorList>
            <person name="Brooks S."/>
            <person name="Weaver J.A."/>
            <person name="Klomchit A."/>
            <person name="Alharthi S.A."/>
            <person name="Onlamun T."/>
            <person name="Nurani R."/>
            <person name="Vong T.K."/>
            <person name="Alberti F."/>
            <person name="Greco C."/>
        </authorList>
    </citation>
    <scope>NUCLEOTIDE SEQUENCE [LARGE SCALE GENOMIC DNA]</scope>
    <source>
        <strain evidence="1">MFLUCC 19-0629</strain>
    </source>
</reference>
<dbReference type="Proteomes" id="UP001369815">
    <property type="component" value="Unassembled WGS sequence"/>
</dbReference>
<protein>
    <submittedName>
        <fullName evidence="1">Uncharacterized protein</fullName>
    </submittedName>
</protein>
<dbReference type="AlphaFoldDB" id="A0AAX6MTL6"/>
<proteinExistence type="predicted"/>
<evidence type="ECO:0000313" key="1">
    <source>
        <dbReference type="EMBL" id="KAK6956010.1"/>
    </source>
</evidence>
<name>A0AAX6MTL6_9PEZI</name>
<organism evidence="1 2">
    <name type="scientific">Daldinia eschscholtzii</name>
    <dbReference type="NCBI Taxonomy" id="292717"/>
    <lineage>
        <taxon>Eukaryota</taxon>
        <taxon>Fungi</taxon>
        <taxon>Dikarya</taxon>
        <taxon>Ascomycota</taxon>
        <taxon>Pezizomycotina</taxon>
        <taxon>Sordariomycetes</taxon>
        <taxon>Xylariomycetidae</taxon>
        <taxon>Xylariales</taxon>
        <taxon>Hypoxylaceae</taxon>
        <taxon>Daldinia</taxon>
    </lineage>
</organism>
<gene>
    <name evidence="1" type="ORF">Daesc_003657</name>
</gene>
<accession>A0AAX6MTL6</accession>
<comment type="caution">
    <text evidence="1">The sequence shown here is derived from an EMBL/GenBank/DDBJ whole genome shotgun (WGS) entry which is preliminary data.</text>
</comment>